<keyword evidence="2" id="KW-1185">Reference proteome</keyword>
<name>A0ACB0Z798_MELEN</name>
<protein>
    <submittedName>
        <fullName evidence="1">Uncharacterized protein</fullName>
    </submittedName>
</protein>
<reference evidence="1" key="1">
    <citation type="submission" date="2023-11" db="EMBL/GenBank/DDBJ databases">
        <authorList>
            <person name="Poullet M."/>
        </authorList>
    </citation>
    <scope>NUCLEOTIDE SEQUENCE</scope>
    <source>
        <strain evidence="1">E1834</strain>
    </source>
</reference>
<organism evidence="1 2">
    <name type="scientific">Meloidogyne enterolobii</name>
    <name type="common">Root-knot nematode worm</name>
    <name type="synonym">Meloidogyne mayaguensis</name>
    <dbReference type="NCBI Taxonomy" id="390850"/>
    <lineage>
        <taxon>Eukaryota</taxon>
        <taxon>Metazoa</taxon>
        <taxon>Ecdysozoa</taxon>
        <taxon>Nematoda</taxon>
        <taxon>Chromadorea</taxon>
        <taxon>Rhabditida</taxon>
        <taxon>Tylenchina</taxon>
        <taxon>Tylenchomorpha</taxon>
        <taxon>Tylenchoidea</taxon>
        <taxon>Meloidogynidae</taxon>
        <taxon>Meloidogyninae</taxon>
        <taxon>Meloidogyne</taxon>
    </lineage>
</organism>
<proteinExistence type="predicted"/>
<dbReference type="Proteomes" id="UP001497535">
    <property type="component" value="Unassembled WGS sequence"/>
</dbReference>
<evidence type="ECO:0000313" key="1">
    <source>
        <dbReference type="EMBL" id="CAK5074795.1"/>
    </source>
</evidence>
<comment type="caution">
    <text evidence="1">The sequence shown here is derived from an EMBL/GenBank/DDBJ whole genome shotgun (WGS) entry which is preliminary data.</text>
</comment>
<evidence type="ECO:0000313" key="2">
    <source>
        <dbReference type="Proteomes" id="UP001497535"/>
    </source>
</evidence>
<sequence length="305" mass="32873">MDGTKNIKNLFLECFNEEEPQINVIGGGKMAKALVAGFVNSGFINKSNIFICTRSEATAKSWRSQGFTSAYPKDIFYSEVKKPRAIILIAIKPQMFPSFINEVKANEWFYFGLPGILCISIMSGISLQHFDKELKSVGFDGHSMRLMPNVNCAVSSGTLVLSADSETPQELVELVSVLSSYVGKCIRVDEAHFNAASSISGCGPAFIALVIEALADGGVVAGLSRELANQLAADMVKGTAQLFMTKISSLSPTLDTPSPAQLKDQVCSPAGTTIEGVRELEKHGVRSAFIEAVQSSTRRAFELSQ</sequence>
<gene>
    <name evidence="1" type="ORF">MENTE1834_LOCUS21561</name>
</gene>
<accession>A0ACB0Z798</accession>
<dbReference type="EMBL" id="CAVMJV010000027">
    <property type="protein sequence ID" value="CAK5074795.1"/>
    <property type="molecule type" value="Genomic_DNA"/>
</dbReference>